<dbReference type="InterPro" id="IPR029021">
    <property type="entry name" value="Prot-tyrosine_phosphatase-like"/>
</dbReference>
<dbReference type="Proteomes" id="UP000292082">
    <property type="component" value="Unassembled WGS sequence"/>
</dbReference>
<evidence type="ECO:0000256" key="10">
    <source>
        <dbReference type="ARBA" id="ARBA00022840"/>
    </source>
</evidence>
<dbReference type="Gene3D" id="3.90.190.10">
    <property type="entry name" value="Protein tyrosine phosphatase superfamily"/>
    <property type="match status" value="1"/>
</dbReference>
<dbReference type="UniPathway" id="UPA00588">
    <property type="reaction ID" value="UER00659"/>
</dbReference>
<dbReference type="InterPro" id="IPR052732">
    <property type="entry name" value="Cell-binding_unc_protein"/>
</dbReference>
<dbReference type="SUPFAM" id="SSF56091">
    <property type="entry name" value="DNA ligase/mRNA capping enzyme, catalytic domain"/>
    <property type="match status" value="1"/>
</dbReference>
<dbReference type="InterPro" id="IPR054498">
    <property type="entry name" value="2H-SAK"/>
</dbReference>
<accession>A0A4Q9PUI1</accession>
<dbReference type="PANTHER" id="PTHR43883">
    <property type="entry name" value="SLR0207 PROTEIN"/>
    <property type="match status" value="1"/>
</dbReference>
<dbReference type="InterPro" id="IPR000242">
    <property type="entry name" value="PTP_cat"/>
</dbReference>
<dbReference type="Gene3D" id="3.40.50.300">
    <property type="entry name" value="P-loop containing nucleotide triphosphate hydrolases"/>
    <property type="match status" value="1"/>
</dbReference>
<feature type="domain" description="Tyrosine specific protein phosphatases" evidence="12">
    <location>
        <begin position="341"/>
        <end position="415"/>
    </location>
</feature>
<evidence type="ECO:0000256" key="5">
    <source>
        <dbReference type="ARBA" id="ARBA00022679"/>
    </source>
</evidence>
<evidence type="ECO:0000313" key="14">
    <source>
        <dbReference type="Proteomes" id="UP000292082"/>
    </source>
</evidence>
<evidence type="ECO:0000259" key="12">
    <source>
        <dbReference type="PROSITE" id="PS50056"/>
    </source>
</evidence>
<dbReference type="InterPro" id="IPR029056">
    <property type="entry name" value="Ribokinase-like"/>
</dbReference>
<dbReference type="PROSITE" id="PS50056">
    <property type="entry name" value="TYR_PHOSPHATASE_2"/>
    <property type="match status" value="1"/>
</dbReference>
<reference evidence="13 14" key="1">
    <citation type="submission" date="2019-01" db="EMBL/GenBank/DDBJ databases">
        <title>Draft genome sequences of three monokaryotic isolates of the white-rot basidiomycete fungus Dichomitus squalens.</title>
        <authorList>
            <consortium name="DOE Joint Genome Institute"/>
            <person name="Lopez S.C."/>
            <person name="Andreopoulos B."/>
            <person name="Pangilinan J."/>
            <person name="Lipzen A."/>
            <person name="Riley R."/>
            <person name="Ahrendt S."/>
            <person name="Ng V."/>
            <person name="Barry K."/>
            <person name="Daum C."/>
            <person name="Grigoriev I.V."/>
            <person name="Hilden K.S."/>
            <person name="Makela M.R."/>
            <person name="de Vries R.P."/>
        </authorList>
    </citation>
    <scope>NUCLEOTIDE SEQUENCE [LARGE SCALE GENOMIC DNA]</scope>
    <source>
        <strain evidence="13 14">CBS 464.89</strain>
    </source>
</reference>
<dbReference type="InterPro" id="IPR003595">
    <property type="entry name" value="Tyr_Pase_cat"/>
</dbReference>
<feature type="domain" description="Tyrosine-protein phosphatase" evidence="11">
    <location>
        <begin position="301"/>
        <end position="417"/>
    </location>
</feature>
<dbReference type="Gene3D" id="3.40.1190.20">
    <property type="match status" value="1"/>
</dbReference>
<dbReference type="STRING" id="114155.A0A4Q9PUI1"/>
<dbReference type="SMART" id="SM00404">
    <property type="entry name" value="PTPc_motif"/>
    <property type="match status" value="1"/>
</dbReference>
<evidence type="ECO:0000256" key="3">
    <source>
        <dbReference type="ARBA" id="ARBA00010688"/>
    </source>
</evidence>
<dbReference type="InterPro" id="IPR000387">
    <property type="entry name" value="Tyr_Pase_dom"/>
</dbReference>
<keyword evidence="9" id="KW-0378">Hydrolase</keyword>
<dbReference type="EMBL" id="ML145128">
    <property type="protein sequence ID" value="TBU58173.1"/>
    <property type="molecule type" value="Genomic_DNA"/>
</dbReference>
<evidence type="ECO:0000259" key="11">
    <source>
        <dbReference type="PROSITE" id="PS50055"/>
    </source>
</evidence>
<evidence type="ECO:0000256" key="9">
    <source>
        <dbReference type="ARBA" id="ARBA00022801"/>
    </source>
</evidence>
<dbReference type="GO" id="GO:0006166">
    <property type="term" value="P:purine ribonucleoside salvage"/>
    <property type="evidence" value="ECO:0007669"/>
    <property type="project" value="UniProtKB-KW"/>
</dbReference>
<evidence type="ECO:0000256" key="4">
    <source>
        <dbReference type="ARBA" id="ARBA00012119"/>
    </source>
</evidence>
<evidence type="ECO:0000256" key="7">
    <source>
        <dbReference type="ARBA" id="ARBA00022741"/>
    </source>
</evidence>
<keyword evidence="14" id="KW-1185">Reference proteome</keyword>
<dbReference type="SUPFAM" id="SSF52540">
    <property type="entry name" value="P-loop containing nucleoside triphosphate hydrolases"/>
    <property type="match status" value="1"/>
</dbReference>
<sequence>MALAWHRGYLALVGPQVDEIARAEISKMKSSMTAQHTAHLLEPCSTFHITVCTKEELRDSAVKDALPSLDSVDTRHLHVLGVGGNVKLGVFFVVIVWAAGKIFRKRVGLKPKQFHITLSPHDDHGIDKGPGSILSENENPAANLLGNNPDLLDHLAFTLHLEGMYDRARAAAVGLCKIMPTSERGFLRLGDVAIKDEQHKLAMLAYACAFERCSEAKASEYCLKRIAECSLYSEWGCAFTDAERSQLDGAPPQLLEPWSAALRLELIGRELQALPSLCRLARTPIYIPHPTRTDTLSESFYRLPRWFRWLVPFHIALMSTPRDAADIEALASPHLGIRHMDLILRMLEEERNTPMLIHCGGGKGRAGTVAACYLVAHGFAKPDSTRTEPTMTAKEAIAALRAIRPGSIETQQQEEFVAKYCSAIWKRHAVLPDLVPEPPPSPLESEGSLPKDADLFVLVGLPGSGKTTFSRALMARDPRGWTYISQDEAGSRSACETAIGNMRGGRVLLDCCNVSRSGRKEWLALASHWAKSPVCVWFDYDRDLCVSRAQNRAGHPTLPPGNRVRNAMEQMHTTFVRPALAEGFKAIFTIRSFAAAEELVSRLSPPVGLSKFPRTAHLLDLGSATTDDIVSNIPDVGDGHVVITEKVDGANMGFSLSADRTQILVQNRSHYVNPASHEQFRRLGLWVDRHRADLMKVLDRDPLFAQRFVLFGEWLVATHSIPYSRLPDWFMAFDLYDRSTDSWADRQTLETLLADTDIRTVPVVHRGRMPSEEELREMVQRPSLFYEGRVEGVYVKVEKKGRVISRGKVVTNGEELLKKYELKSNDAILAEEKHHPIYNELVEKYKVTYVAGGAAQNAARGAAYVLPPHSVVYVGCVGDDDLAEQLKAANAREGLDQRYLVKKGEKTGACAVIITGHDRSLVTNLAAAEKFEQSHLSSPEVAPLIDAAKIFYVEGYFLTHGTESALEVAKKASEAGKVRSTSFLCALAGT</sequence>
<dbReference type="Pfam" id="PF22547">
    <property type="entry name" value="2H-SAK"/>
    <property type="match status" value="1"/>
</dbReference>
<dbReference type="SUPFAM" id="SSF53613">
    <property type="entry name" value="Ribokinase-like"/>
    <property type="match status" value="1"/>
</dbReference>
<proteinExistence type="inferred from homology"/>
<dbReference type="AlphaFoldDB" id="A0A4Q9PUI1"/>
<evidence type="ECO:0000256" key="6">
    <source>
        <dbReference type="ARBA" id="ARBA00022726"/>
    </source>
</evidence>
<dbReference type="InterPro" id="IPR057023">
    <property type="entry name" value="PTP-SAK"/>
</dbReference>
<organism evidence="13 14">
    <name type="scientific">Dichomitus squalens</name>
    <dbReference type="NCBI Taxonomy" id="114155"/>
    <lineage>
        <taxon>Eukaryota</taxon>
        <taxon>Fungi</taxon>
        <taxon>Dikarya</taxon>
        <taxon>Basidiomycota</taxon>
        <taxon>Agaricomycotina</taxon>
        <taxon>Agaricomycetes</taxon>
        <taxon>Polyporales</taxon>
        <taxon>Polyporaceae</taxon>
        <taxon>Dichomitus</taxon>
    </lineage>
</organism>
<keyword evidence="8" id="KW-0418">Kinase</keyword>
<dbReference type="SUPFAM" id="SSF52799">
    <property type="entry name" value="(Phosphotyrosine protein) phosphatases II"/>
    <property type="match status" value="1"/>
</dbReference>
<comment type="cofactor">
    <cofactor evidence="1">
        <name>Mg(2+)</name>
        <dbReference type="ChEBI" id="CHEBI:18420"/>
    </cofactor>
</comment>
<dbReference type="GO" id="GO:0004725">
    <property type="term" value="F:protein tyrosine phosphatase activity"/>
    <property type="evidence" value="ECO:0007669"/>
    <property type="project" value="InterPro"/>
</dbReference>
<gene>
    <name evidence="13" type="ORF">BD310DRAFT_906743</name>
</gene>
<dbReference type="PANTHER" id="PTHR43883:SF1">
    <property type="entry name" value="GLUCONOKINASE"/>
    <property type="match status" value="1"/>
</dbReference>
<keyword evidence="10" id="KW-0067">ATP-binding</keyword>
<comment type="pathway">
    <text evidence="2">Purine metabolism; AMP biosynthesis via salvage pathway; AMP from adenosine: step 1/1.</text>
</comment>
<evidence type="ECO:0000256" key="2">
    <source>
        <dbReference type="ARBA" id="ARBA00004801"/>
    </source>
</evidence>
<dbReference type="Pfam" id="PF09414">
    <property type="entry name" value="RNA_ligase"/>
    <property type="match status" value="1"/>
</dbReference>
<keyword evidence="6" id="KW-0660">Purine salvage</keyword>
<dbReference type="GO" id="GO:0044209">
    <property type="term" value="P:AMP salvage"/>
    <property type="evidence" value="ECO:0007669"/>
    <property type="project" value="UniProtKB-UniPathway"/>
</dbReference>
<dbReference type="Gene3D" id="3.30.470.30">
    <property type="entry name" value="DNA ligase/mRNA capping enzyme"/>
    <property type="match status" value="1"/>
</dbReference>
<evidence type="ECO:0000256" key="8">
    <source>
        <dbReference type="ARBA" id="ARBA00022777"/>
    </source>
</evidence>
<dbReference type="PROSITE" id="PS50055">
    <property type="entry name" value="TYR_PHOSPHATASE_PTP"/>
    <property type="match status" value="1"/>
</dbReference>
<dbReference type="GO" id="GO:0004001">
    <property type="term" value="F:adenosine kinase activity"/>
    <property type="evidence" value="ECO:0007669"/>
    <property type="project" value="UniProtKB-EC"/>
</dbReference>
<keyword evidence="5" id="KW-0808">Transferase</keyword>
<keyword evidence="7" id="KW-0547">Nucleotide-binding</keyword>
<dbReference type="Pfam" id="PF00294">
    <property type="entry name" value="PfkB"/>
    <property type="match status" value="1"/>
</dbReference>
<dbReference type="EC" id="2.7.1.20" evidence="4"/>
<evidence type="ECO:0000313" key="13">
    <source>
        <dbReference type="EMBL" id="TBU58173.1"/>
    </source>
</evidence>
<dbReference type="InterPro" id="IPR001805">
    <property type="entry name" value="Adenokinase"/>
</dbReference>
<dbReference type="Pfam" id="PF22784">
    <property type="entry name" value="PTP-SAK"/>
    <property type="match status" value="1"/>
</dbReference>
<evidence type="ECO:0000256" key="1">
    <source>
        <dbReference type="ARBA" id="ARBA00001946"/>
    </source>
</evidence>
<dbReference type="GO" id="GO:0005524">
    <property type="term" value="F:ATP binding"/>
    <property type="evidence" value="ECO:0007669"/>
    <property type="project" value="UniProtKB-KW"/>
</dbReference>
<comment type="similarity">
    <text evidence="3">Belongs to the carbohydrate kinase PfkB family.</text>
</comment>
<name>A0A4Q9PUI1_9APHY</name>
<dbReference type="InterPro" id="IPR011611">
    <property type="entry name" value="PfkB_dom"/>
</dbReference>
<dbReference type="InterPro" id="IPR027417">
    <property type="entry name" value="P-loop_NTPase"/>
</dbReference>
<dbReference type="PRINTS" id="PR00989">
    <property type="entry name" value="ADENOKINASE"/>
</dbReference>
<protein>
    <recommendedName>
        <fullName evidence="4">adenosine kinase</fullName>
        <ecNumber evidence="4">2.7.1.20</ecNumber>
    </recommendedName>
</protein>
<dbReference type="InterPro" id="IPR021122">
    <property type="entry name" value="RNA_ligase_dom_REL/Rnl2"/>
</dbReference>